<gene>
    <name evidence="2" type="ORF">E6Q80_00780</name>
</gene>
<proteinExistence type="predicted"/>
<dbReference type="AlphaFoldDB" id="A0A5C7T9D6"/>
<evidence type="ECO:0000256" key="1">
    <source>
        <dbReference type="SAM" id="MobiDB-lite"/>
    </source>
</evidence>
<reference evidence="2 3" key="1">
    <citation type="submission" date="2018-09" db="EMBL/GenBank/DDBJ databases">
        <title>Metagenome Assembled Genomes from an Advanced Water Purification Facility.</title>
        <authorList>
            <person name="Stamps B.W."/>
            <person name="Spear J.R."/>
        </authorList>
    </citation>
    <scope>NUCLEOTIDE SEQUENCE [LARGE SCALE GENOMIC DNA]</scope>
    <source>
        <strain evidence="2">Bin_27_1</strain>
    </source>
</reference>
<feature type="compositionally biased region" description="Polar residues" evidence="1">
    <location>
        <begin position="66"/>
        <end position="80"/>
    </location>
</feature>
<sequence>MTARLQRKGPLPDKHLLQIRIYRTADPEIYDYLERLEIGEISARIKSAIKKGIGAADTGSDLRPNAKSSAHNLATQTSSRRNAEPTIAGASETAVSKALHDVDDRASPPAPVVPTQAMDPDLMRLLAEEDASS</sequence>
<dbReference type="EMBL" id="SSFD01000012">
    <property type="protein sequence ID" value="TXH92307.1"/>
    <property type="molecule type" value="Genomic_DNA"/>
</dbReference>
<dbReference type="Proteomes" id="UP000321192">
    <property type="component" value="Unassembled WGS sequence"/>
</dbReference>
<evidence type="ECO:0000313" key="3">
    <source>
        <dbReference type="Proteomes" id="UP000321192"/>
    </source>
</evidence>
<name>A0A5C7T9D6_THASP</name>
<feature type="region of interest" description="Disordered" evidence="1">
    <location>
        <begin position="53"/>
        <end position="120"/>
    </location>
</feature>
<dbReference type="RefSeq" id="WP_276656322.1">
    <property type="nucleotide sequence ID" value="NZ_SSFD01000012.1"/>
</dbReference>
<evidence type="ECO:0000313" key="2">
    <source>
        <dbReference type="EMBL" id="TXH92307.1"/>
    </source>
</evidence>
<organism evidence="2 3">
    <name type="scientific">Thauera aminoaromatica</name>
    <dbReference type="NCBI Taxonomy" id="164330"/>
    <lineage>
        <taxon>Bacteria</taxon>
        <taxon>Pseudomonadati</taxon>
        <taxon>Pseudomonadota</taxon>
        <taxon>Betaproteobacteria</taxon>
        <taxon>Rhodocyclales</taxon>
        <taxon>Zoogloeaceae</taxon>
        <taxon>Thauera</taxon>
    </lineage>
</organism>
<protein>
    <submittedName>
        <fullName evidence="2">Uncharacterized protein</fullName>
    </submittedName>
</protein>
<comment type="caution">
    <text evidence="2">The sequence shown here is derived from an EMBL/GenBank/DDBJ whole genome shotgun (WGS) entry which is preliminary data.</text>
</comment>
<accession>A0A5C7T9D6</accession>